<reference evidence="1 2" key="1">
    <citation type="submission" date="2018-10" db="EMBL/GenBank/DDBJ databases">
        <title>Transmission dynamics of multidrug resistant bacteria on intensive care unit surfaces.</title>
        <authorList>
            <person name="D'Souza A.W."/>
            <person name="Potter R.F."/>
            <person name="Wallace M."/>
            <person name="Shupe A."/>
            <person name="Patel S."/>
            <person name="Sun S."/>
            <person name="Gul D."/>
            <person name="Kwon J.H."/>
            <person name="Andleeb S."/>
            <person name="Burnham C.-A.D."/>
            <person name="Dantas G."/>
        </authorList>
    </citation>
    <scope>NUCLEOTIDE SEQUENCE [LARGE SCALE GENOMIC DNA]</scope>
    <source>
        <strain evidence="1 2">PX_177</strain>
    </source>
</reference>
<dbReference type="RefSeq" id="WP_125940299.1">
    <property type="nucleotide sequence ID" value="NZ_RHQL01000018.1"/>
</dbReference>
<comment type="caution">
    <text evidence="1">The sequence shown here is derived from an EMBL/GenBank/DDBJ whole genome shotgun (WGS) entry which is preliminary data.</text>
</comment>
<proteinExistence type="predicted"/>
<gene>
    <name evidence="1" type="ORF">EGJ28_21040</name>
</gene>
<dbReference type="AlphaFoldDB" id="A0A3R8TX18"/>
<name>A0A3R8TX18_9GAMM</name>
<protein>
    <submittedName>
        <fullName evidence="1">Uncharacterized protein</fullName>
    </submittedName>
</protein>
<sequence length="128" mass="14185">MFSLSSSFTTQLVADQGFSFEGHFRHGVEGIVARPEAPQIRFPDSMPLELVRDNIEAWNVVMQGVFPGKGYYAFSAEAEMNNPGHHVLVLFADRGFCNAFLGSVESEIWPPQLSGLQQLWRSGQGVIP</sequence>
<organism evidence="1 2">
    <name type="scientific">Stutzerimonas xanthomarina</name>
    <dbReference type="NCBI Taxonomy" id="271420"/>
    <lineage>
        <taxon>Bacteria</taxon>
        <taxon>Pseudomonadati</taxon>
        <taxon>Pseudomonadota</taxon>
        <taxon>Gammaproteobacteria</taxon>
        <taxon>Pseudomonadales</taxon>
        <taxon>Pseudomonadaceae</taxon>
        <taxon>Stutzerimonas</taxon>
    </lineage>
</organism>
<dbReference type="EMBL" id="RHQL01000018">
    <property type="protein sequence ID" value="RRV05429.1"/>
    <property type="molecule type" value="Genomic_DNA"/>
</dbReference>
<evidence type="ECO:0000313" key="2">
    <source>
        <dbReference type="Proteomes" id="UP000276506"/>
    </source>
</evidence>
<dbReference type="Proteomes" id="UP000276506">
    <property type="component" value="Unassembled WGS sequence"/>
</dbReference>
<accession>A0A3R8TX18</accession>
<evidence type="ECO:0000313" key="1">
    <source>
        <dbReference type="EMBL" id="RRV05429.1"/>
    </source>
</evidence>